<dbReference type="AlphaFoldDB" id="A0AAD5P9C6"/>
<protein>
    <recommendedName>
        <fullName evidence="3">F-box domain-containing protein</fullName>
    </recommendedName>
</protein>
<sequence length="612" mass="71988">MTNPLSYIPVEILTVIANQLLLKDHGQCCHVNRQWYSFFRRYLYQSIHFTTYKQWNTFLQLVPDQQDKVINPGQWIREIYWHDGLFSSDQQQYLLKQCPHLNTLHLELIDDHIQRQKQPFSSLSSLSHVSLCYQPLKNNNTLLMTEIANNTNVDDYSDVDYYDEYYDQNVYSYYQHSAPLHQSSSLLACLPSTLRSLTLDKIFRALRIDHLKNIHQACPTLMNLTLSVEFLCHLPQQQQQQTNVYDLLSFQQYQQQQEHMNFSTFHQNYNGTSYYYNDNEKKRGLLQQLTIQTAQHYGYDTIMTSGWIHYLLTTYPHLDRLKLGYHHVYSTESPKNNNHVFSDDDDDDAIVVLTKHGLLLNHLTSIQNALVCFISQLRSKILSQHYNTSGIKMPHDQQQQSKKTVHLSEIQEALANAPIDLFNIYLKFEKRQIIELNLHGHTPHHHPFPHRLNLNRLLTELPFLRRFHAESISLECGAPTSEQYHPLRDMKLKKSWICDSALDAITKQCPRFNQLALLDCNVLLLLHKTFRLHMPHHVMQSIVFEGVSLTDYLGAFDDPLGLVQLLTMNELPRFFMAHHHPKQHSSLLLEKKMDYYYPSIIQCHSLEQFIVK</sequence>
<name>A0AAD5P9C6_9FUNG</name>
<reference evidence="1" key="2">
    <citation type="submission" date="2023-02" db="EMBL/GenBank/DDBJ databases">
        <authorList>
            <consortium name="DOE Joint Genome Institute"/>
            <person name="Mondo S.J."/>
            <person name="Chang Y."/>
            <person name="Wang Y."/>
            <person name="Ahrendt S."/>
            <person name="Andreopoulos W."/>
            <person name="Barry K."/>
            <person name="Beard J."/>
            <person name="Benny G.L."/>
            <person name="Blankenship S."/>
            <person name="Bonito G."/>
            <person name="Cuomo C."/>
            <person name="Desiro A."/>
            <person name="Gervers K.A."/>
            <person name="Hundley H."/>
            <person name="Kuo A."/>
            <person name="LaButti K."/>
            <person name="Lang B.F."/>
            <person name="Lipzen A."/>
            <person name="O'Donnell K."/>
            <person name="Pangilinan J."/>
            <person name="Reynolds N."/>
            <person name="Sandor L."/>
            <person name="Smith M.W."/>
            <person name="Tsang A."/>
            <person name="Grigoriev I.V."/>
            <person name="Stajich J.E."/>
            <person name="Spatafora J.W."/>
        </authorList>
    </citation>
    <scope>NUCLEOTIDE SEQUENCE</scope>
    <source>
        <strain evidence="1">RSA 2281</strain>
    </source>
</reference>
<reference evidence="1" key="1">
    <citation type="journal article" date="2022" name="IScience">
        <title>Evolution of zygomycete secretomes and the origins of terrestrial fungal ecologies.</title>
        <authorList>
            <person name="Chang Y."/>
            <person name="Wang Y."/>
            <person name="Mondo S."/>
            <person name="Ahrendt S."/>
            <person name="Andreopoulos W."/>
            <person name="Barry K."/>
            <person name="Beard J."/>
            <person name="Benny G.L."/>
            <person name="Blankenship S."/>
            <person name="Bonito G."/>
            <person name="Cuomo C."/>
            <person name="Desiro A."/>
            <person name="Gervers K.A."/>
            <person name="Hundley H."/>
            <person name="Kuo A."/>
            <person name="LaButti K."/>
            <person name="Lang B.F."/>
            <person name="Lipzen A."/>
            <person name="O'Donnell K."/>
            <person name="Pangilinan J."/>
            <person name="Reynolds N."/>
            <person name="Sandor L."/>
            <person name="Smith M.E."/>
            <person name="Tsang A."/>
            <person name="Grigoriev I.V."/>
            <person name="Stajich J.E."/>
            <person name="Spatafora J.W."/>
        </authorList>
    </citation>
    <scope>NUCLEOTIDE SEQUENCE</scope>
    <source>
        <strain evidence="1">RSA 2281</strain>
    </source>
</reference>
<dbReference type="SUPFAM" id="SSF81383">
    <property type="entry name" value="F-box domain"/>
    <property type="match status" value="1"/>
</dbReference>
<evidence type="ECO:0008006" key="3">
    <source>
        <dbReference type="Google" id="ProtNLM"/>
    </source>
</evidence>
<keyword evidence="2" id="KW-1185">Reference proteome</keyword>
<comment type="caution">
    <text evidence="1">The sequence shown here is derived from an EMBL/GenBank/DDBJ whole genome shotgun (WGS) entry which is preliminary data.</text>
</comment>
<dbReference type="EMBL" id="JAIXMP010000034">
    <property type="protein sequence ID" value="KAI9249694.1"/>
    <property type="molecule type" value="Genomic_DNA"/>
</dbReference>
<proteinExistence type="predicted"/>
<accession>A0AAD5P9C6</accession>
<dbReference type="InterPro" id="IPR036047">
    <property type="entry name" value="F-box-like_dom_sf"/>
</dbReference>
<dbReference type="Proteomes" id="UP001209540">
    <property type="component" value="Unassembled WGS sequence"/>
</dbReference>
<organism evidence="1 2">
    <name type="scientific">Phascolomyces articulosus</name>
    <dbReference type="NCBI Taxonomy" id="60185"/>
    <lineage>
        <taxon>Eukaryota</taxon>
        <taxon>Fungi</taxon>
        <taxon>Fungi incertae sedis</taxon>
        <taxon>Mucoromycota</taxon>
        <taxon>Mucoromycotina</taxon>
        <taxon>Mucoromycetes</taxon>
        <taxon>Mucorales</taxon>
        <taxon>Lichtheimiaceae</taxon>
        <taxon>Phascolomyces</taxon>
    </lineage>
</organism>
<evidence type="ECO:0000313" key="1">
    <source>
        <dbReference type="EMBL" id="KAI9249694.1"/>
    </source>
</evidence>
<gene>
    <name evidence="1" type="ORF">BDA99DRAFT_215763</name>
</gene>
<evidence type="ECO:0000313" key="2">
    <source>
        <dbReference type="Proteomes" id="UP001209540"/>
    </source>
</evidence>